<dbReference type="InterPro" id="IPR012675">
    <property type="entry name" value="Beta-grasp_dom_sf"/>
</dbReference>
<dbReference type="AlphaFoldDB" id="X1L9T1"/>
<proteinExistence type="predicted"/>
<name>X1L9T1_9ZZZZ</name>
<dbReference type="EMBL" id="BARV01009571">
    <property type="protein sequence ID" value="GAI02606.1"/>
    <property type="molecule type" value="Genomic_DNA"/>
</dbReference>
<dbReference type="Pfam" id="PF02597">
    <property type="entry name" value="ThiS"/>
    <property type="match status" value="1"/>
</dbReference>
<organism evidence="1">
    <name type="scientific">marine sediment metagenome</name>
    <dbReference type="NCBI Taxonomy" id="412755"/>
    <lineage>
        <taxon>unclassified sequences</taxon>
        <taxon>metagenomes</taxon>
        <taxon>ecological metagenomes</taxon>
    </lineage>
</organism>
<dbReference type="SUPFAM" id="SSF54285">
    <property type="entry name" value="MoaD/ThiS"/>
    <property type="match status" value="1"/>
</dbReference>
<evidence type="ECO:0000313" key="1">
    <source>
        <dbReference type="EMBL" id="GAI02606.1"/>
    </source>
</evidence>
<protein>
    <recommendedName>
        <fullName evidence="2">ThiS family protein</fullName>
    </recommendedName>
</protein>
<gene>
    <name evidence="1" type="ORF">S06H3_18833</name>
</gene>
<dbReference type="PANTHER" id="PTHR38031">
    <property type="entry name" value="SULFUR CARRIER PROTEIN SLR0821-RELATED"/>
    <property type="match status" value="1"/>
</dbReference>
<dbReference type="InterPro" id="IPR003749">
    <property type="entry name" value="ThiS/MoaD-like"/>
</dbReference>
<dbReference type="InterPro" id="IPR016155">
    <property type="entry name" value="Mopterin_synth/thiamin_S_b"/>
</dbReference>
<dbReference type="Gene3D" id="3.10.20.30">
    <property type="match status" value="1"/>
</dbReference>
<dbReference type="PANTHER" id="PTHR38031:SF1">
    <property type="entry name" value="SULFUR CARRIER PROTEIN CYSO"/>
    <property type="match status" value="1"/>
</dbReference>
<reference evidence="1" key="1">
    <citation type="journal article" date="2014" name="Front. Microbiol.">
        <title>High frequency of phylogenetically diverse reductive dehalogenase-homologous genes in deep subseafloor sedimentary metagenomes.</title>
        <authorList>
            <person name="Kawai M."/>
            <person name="Futagami T."/>
            <person name="Toyoda A."/>
            <person name="Takaki Y."/>
            <person name="Nishi S."/>
            <person name="Hori S."/>
            <person name="Arai W."/>
            <person name="Tsubouchi T."/>
            <person name="Morono Y."/>
            <person name="Uchiyama I."/>
            <person name="Ito T."/>
            <person name="Fujiyama A."/>
            <person name="Inagaki F."/>
            <person name="Takami H."/>
        </authorList>
    </citation>
    <scope>NUCLEOTIDE SEQUENCE</scope>
    <source>
        <strain evidence="1">Expedition CK06-06</strain>
    </source>
</reference>
<dbReference type="InterPro" id="IPR052045">
    <property type="entry name" value="Sulfur_Carrier/Prot_Modifier"/>
</dbReference>
<comment type="caution">
    <text evidence="1">The sequence shown here is derived from an EMBL/GenBank/DDBJ whole genome shotgun (WGS) entry which is preliminary data.</text>
</comment>
<sequence>MSIKVKIPSHMQPFANDTEVVEVNGRTVGECLKHLGEQFPHVGERLFDKQGKLFVYFNIYVNGESAYPEKLDKPVKGGDEIRIVLFLAGG</sequence>
<accession>X1L9T1</accession>
<evidence type="ECO:0008006" key="2">
    <source>
        <dbReference type="Google" id="ProtNLM"/>
    </source>
</evidence>